<evidence type="ECO:0000256" key="9">
    <source>
        <dbReference type="ARBA" id="ARBA00022989"/>
    </source>
</evidence>
<evidence type="ECO:0000256" key="14">
    <source>
        <dbReference type="PIRSR" id="PIRSR000615-1"/>
    </source>
</evidence>
<keyword evidence="20" id="KW-1185">Reference proteome</keyword>
<evidence type="ECO:0000256" key="11">
    <source>
        <dbReference type="ARBA" id="ARBA00023137"/>
    </source>
</evidence>
<evidence type="ECO:0000256" key="6">
    <source>
        <dbReference type="ARBA" id="ARBA00022741"/>
    </source>
</evidence>
<dbReference type="InterPro" id="IPR020635">
    <property type="entry name" value="Tyr_kinase_cat_dom"/>
</dbReference>
<feature type="binding site" evidence="16">
    <location>
        <position position="149"/>
    </location>
    <ligand>
        <name>Mg(2+)</name>
        <dbReference type="ChEBI" id="CHEBI:18420"/>
    </ligand>
</feature>
<comment type="caution">
    <text evidence="19">The sequence shown here is derived from an EMBL/GenBank/DDBJ whole genome shotgun (WGS) entry which is preliminary data.</text>
</comment>
<name>A0A482WZG6_LAOST</name>
<feature type="site" description="Important for interaction with phosphotyrosine-binding proteins" evidence="17">
    <location>
        <position position="274"/>
    </location>
</feature>
<dbReference type="PANTHER" id="PTHR24416:SF620">
    <property type="entry name" value="TYROSINE-PROTEIN KINASE RECEPTOR TORSO"/>
    <property type="match status" value="1"/>
</dbReference>
<evidence type="ECO:0000256" key="1">
    <source>
        <dbReference type="ARBA" id="ARBA00004479"/>
    </source>
</evidence>
<dbReference type="SMART" id="SM00219">
    <property type="entry name" value="TyrKc"/>
    <property type="match status" value="1"/>
</dbReference>
<keyword evidence="5" id="KW-0732">Signal</keyword>
<dbReference type="Proteomes" id="UP000291343">
    <property type="component" value="Unassembled WGS sequence"/>
</dbReference>
<dbReference type="SMR" id="A0A482WZG6"/>
<evidence type="ECO:0000313" key="19">
    <source>
        <dbReference type="EMBL" id="RZF38977.1"/>
    </source>
</evidence>
<evidence type="ECO:0000256" key="13">
    <source>
        <dbReference type="ARBA" id="ARBA00051243"/>
    </source>
</evidence>
<keyword evidence="6 15" id="KW-0547">Nucleotide-binding</keyword>
<feature type="binding site" evidence="15">
    <location>
        <begin position="18"/>
        <end position="24"/>
    </location>
    <ligand>
        <name>ATP</name>
        <dbReference type="ChEBI" id="CHEBI:30616"/>
    </ligand>
</feature>
<comment type="subcellular location">
    <subcellularLocation>
        <location evidence="1">Membrane</location>
        <topology evidence="1">Single-pass type I membrane protein</topology>
    </subcellularLocation>
</comment>
<dbReference type="InterPro" id="IPR011009">
    <property type="entry name" value="Kinase-like_dom_sf"/>
</dbReference>
<proteinExistence type="predicted"/>
<dbReference type="Gene3D" id="1.10.510.10">
    <property type="entry name" value="Transferase(Phosphotransferase) domain 1"/>
    <property type="match status" value="1"/>
</dbReference>
<dbReference type="InterPro" id="IPR000719">
    <property type="entry name" value="Prot_kinase_dom"/>
</dbReference>
<evidence type="ECO:0000256" key="12">
    <source>
        <dbReference type="ARBA" id="ARBA00023180"/>
    </source>
</evidence>
<feature type="binding site" evidence="16">
    <location>
        <position position="136"/>
    </location>
    <ligand>
        <name>Mg(2+)</name>
        <dbReference type="ChEBI" id="CHEBI:18420"/>
    </ligand>
</feature>
<dbReference type="OrthoDB" id="6606614at2759"/>
<keyword evidence="4" id="KW-0812">Transmembrane</keyword>
<evidence type="ECO:0000256" key="5">
    <source>
        <dbReference type="ARBA" id="ARBA00022729"/>
    </source>
</evidence>
<dbReference type="GO" id="GO:0007169">
    <property type="term" value="P:cell surface receptor protein tyrosine kinase signaling pathway"/>
    <property type="evidence" value="ECO:0007669"/>
    <property type="project" value="TreeGrafter"/>
</dbReference>
<keyword evidence="3" id="KW-0808">Transferase</keyword>
<reference evidence="19 20" key="1">
    <citation type="journal article" date="2017" name="Gigascience">
        <title>Genome sequence of the small brown planthopper, Laodelphax striatellus.</title>
        <authorList>
            <person name="Zhu J."/>
            <person name="Jiang F."/>
            <person name="Wang X."/>
            <person name="Yang P."/>
            <person name="Bao Y."/>
            <person name="Zhao W."/>
            <person name="Wang W."/>
            <person name="Lu H."/>
            <person name="Wang Q."/>
            <person name="Cui N."/>
            <person name="Li J."/>
            <person name="Chen X."/>
            <person name="Luo L."/>
            <person name="Yu J."/>
            <person name="Kang L."/>
            <person name="Cui F."/>
        </authorList>
    </citation>
    <scope>NUCLEOTIDE SEQUENCE [LARGE SCALE GENOMIC DNA]</scope>
    <source>
        <strain evidence="19">Lst14</strain>
    </source>
</reference>
<dbReference type="CDD" id="cd00192">
    <property type="entry name" value="PTKc"/>
    <property type="match status" value="1"/>
</dbReference>
<evidence type="ECO:0000256" key="10">
    <source>
        <dbReference type="ARBA" id="ARBA00023136"/>
    </source>
</evidence>
<dbReference type="GO" id="GO:0005886">
    <property type="term" value="C:plasma membrane"/>
    <property type="evidence" value="ECO:0007669"/>
    <property type="project" value="TreeGrafter"/>
</dbReference>
<evidence type="ECO:0000259" key="18">
    <source>
        <dbReference type="PROSITE" id="PS50011"/>
    </source>
</evidence>
<dbReference type="GO" id="GO:0046872">
    <property type="term" value="F:metal ion binding"/>
    <property type="evidence" value="ECO:0007669"/>
    <property type="project" value="UniProtKB-KW"/>
</dbReference>
<sequence length="292" mass="33487">MLGCCTRGCGSRPLLIIEFCALGDLQNFLRQAYKIVSRVNLTETDELSESDRVTYADLMRSSSCERQNDDIDGKYETLVGFPVVMNKTYDMDNSKLWHAAASLSELDLLSFTRHIAIGMEYLANNKVVHRDLAARNVLVCSDLTMKISDFGLSRDIYEQNFYSKKGSERLPVKWMAIESFLHQIYTTQSDVWSFGVLLWEIVTLGGNPYPSVPTSQIFRLLKQGYRMEQPSSCGKELYDIMLACWNTKPKERPTFSQLVQKIDELLEQVSPQKYLNLNIDLTTMDHTDSFYD</sequence>
<dbReference type="AlphaFoldDB" id="A0A482WZG6"/>
<dbReference type="GO" id="GO:0043235">
    <property type="term" value="C:receptor complex"/>
    <property type="evidence" value="ECO:0007669"/>
    <property type="project" value="TreeGrafter"/>
</dbReference>
<protein>
    <recommendedName>
        <fullName evidence="2">receptor protein-tyrosine kinase</fullName>
        <ecNumber evidence="2">2.7.10.1</ecNumber>
    </recommendedName>
</protein>
<dbReference type="FunFam" id="1.10.510.10:FF:000190">
    <property type="entry name" value="Proto-oncogene tyrosine-protein kinase receptor Ret"/>
    <property type="match status" value="1"/>
</dbReference>
<keyword evidence="8 15" id="KW-0067">ATP-binding</keyword>
<keyword evidence="12" id="KW-0325">Glycoprotein</keyword>
<organism evidence="19 20">
    <name type="scientific">Laodelphax striatellus</name>
    <name type="common">Small brown planthopper</name>
    <name type="synonym">Delphax striatella</name>
    <dbReference type="NCBI Taxonomy" id="195883"/>
    <lineage>
        <taxon>Eukaryota</taxon>
        <taxon>Metazoa</taxon>
        <taxon>Ecdysozoa</taxon>
        <taxon>Arthropoda</taxon>
        <taxon>Hexapoda</taxon>
        <taxon>Insecta</taxon>
        <taxon>Pterygota</taxon>
        <taxon>Neoptera</taxon>
        <taxon>Paraneoptera</taxon>
        <taxon>Hemiptera</taxon>
        <taxon>Auchenorrhyncha</taxon>
        <taxon>Fulgoroidea</taxon>
        <taxon>Delphacidae</taxon>
        <taxon>Criomorphinae</taxon>
        <taxon>Laodelphax</taxon>
    </lineage>
</organism>
<keyword evidence="16" id="KW-0460">Magnesium</keyword>
<keyword evidence="7" id="KW-0418">Kinase</keyword>
<evidence type="ECO:0000256" key="3">
    <source>
        <dbReference type="ARBA" id="ARBA00022679"/>
    </source>
</evidence>
<keyword evidence="9" id="KW-1133">Transmembrane helix</keyword>
<evidence type="ECO:0000256" key="15">
    <source>
        <dbReference type="PIRSR" id="PIRSR000615-2"/>
    </source>
</evidence>
<feature type="domain" description="Protein kinase" evidence="18">
    <location>
        <begin position="1"/>
        <end position="266"/>
    </location>
</feature>
<dbReference type="SUPFAM" id="SSF56112">
    <property type="entry name" value="Protein kinase-like (PK-like)"/>
    <property type="match status" value="1"/>
</dbReference>
<keyword evidence="16" id="KW-0479">Metal-binding</keyword>
<evidence type="ECO:0000256" key="16">
    <source>
        <dbReference type="PIRSR" id="PIRSR000615-3"/>
    </source>
</evidence>
<evidence type="ECO:0000256" key="7">
    <source>
        <dbReference type="ARBA" id="ARBA00022777"/>
    </source>
</evidence>
<evidence type="ECO:0000256" key="4">
    <source>
        <dbReference type="ARBA" id="ARBA00022692"/>
    </source>
</evidence>
<dbReference type="PROSITE" id="PS00109">
    <property type="entry name" value="PROTEIN_KINASE_TYR"/>
    <property type="match status" value="1"/>
</dbReference>
<dbReference type="EMBL" id="QKKF02020956">
    <property type="protein sequence ID" value="RZF38977.1"/>
    <property type="molecule type" value="Genomic_DNA"/>
</dbReference>
<feature type="binding site" evidence="15">
    <location>
        <position position="135"/>
    </location>
    <ligand>
        <name>ATP</name>
        <dbReference type="ChEBI" id="CHEBI:30616"/>
    </ligand>
</feature>
<feature type="active site" description="Proton acceptor" evidence="14">
    <location>
        <position position="131"/>
    </location>
</feature>
<dbReference type="Pfam" id="PF07714">
    <property type="entry name" value="PK_Tyr_Ser-Thr"/>
    <property type="match status" value="1"/>
</dbReference>
<dbReference type="GO" id="GO:0005524">
    <property type="term" value="F:ATP binding"/>
    <property type="evidence" value="ECO:0007669"/>
    <property type="project" value="UniProtKB-KW"/>
</dbReference>
<dbReference type="GO" id="GO:0004714">
    <property type="term" value="F:transmembrane receptor protein tyrosine kinase activity"/>
    <property type="evidence" value="ECO:0007669"/>
    <property type="project" value="UniProtKB-EC"/>
</dbReference>
<gene>
    <name evidence="19" type="ORF">LSTR_LSTR003720</name>
</gene>
<evidence type="ECO:0000313" key="20">
    <source>
        <dbReference type="Proteomes" id="UP000291343"/>
    </source>
</evidence>
<dbReference type="PANTHER" id="PTHR24416">
    <property type="entry name" value="TYROSINE-PROTEIN KINASE RECEPTOR"/>
    <property type="match status" value="1"/>
</dbReference>
<evidence type="ECO:0000256" key="8">
    <source>
        <dbReference type="ARBA" id="ARBA00022840"/>
    </source>
</evidence>
<keyword evidence="11" id="KW-0829">Tyrosine-protein kinase</keyword>
<evidence type="ECO:0000256" key="17">
    <source>
        <dbReference type="PIRSR" id="PIRSR000615-4"/>
    </source>
</evidence>
<dbReference type="InterPro" id="IPR008266">
    <property type="entry name" value="Tyr_kinase_AS"/>
</dbReference>
<dbReference type="EC" id="2.7.10.1" evidence="2"/>
<comment type="catalytic activity">
    <reaction evidence="13">
        <text>L-tyrosyl-[protein] + ATP = O-phospho-L-tyrosyl-[protein] + ADP + H(+)</text>
        <dbReference type="Rhea" id="RHEA:10596"/>
        <dbReference type="Rhea" id="RHEA-COMP:10136"/>
        <dbReference type="Rhea" id="RHEA-COMP:20101"/>
        <dbReference type="ChEBI" id="CHEBI:15378"/>
        <dbReference type="ChEBI" id="CHEBI:30616"/>
        <dbReference type="ChEBI" id="CHEBI:46858"/>
        <dbReference type="ChEBI" id="CHEBI:61978"/>
        <dbReference type="ChEBI" id="CHEBI:456216"/>
        <dbReference type="EC" id="2.7.10.1"/>
    </reaction>
</comment>
<keyword evidence="10" id="KW-0472">Membrane</keyword>
<dbReference type="InterPro" id="IPR050122">
    <property type="entry name" value="RTK"/>
</dbReference>
<accession>A0A482WZG6</accession>
<dbReference type="GO" id="GO:1902533">
    <property type="term" value="P:positive regulation of intracellular signal transduction"/>
    <property type="evidence" value="ECO:0007669"/>
    <property type="project" value="UniProtKB-ARBA"/>
</dbReference>
<dbReference type="STRING" id="195883.A0A482WZG6"/>
<dbReference type="InParanoid" id="A0A482WZG6"/>
<evidence type="ECO:0000256" key="2">
    <source>
        <dbReference type="ARBA" id="ARBA00011902"/>
    </source>
</evidence>
<dbReference type="PIRSF" id="PIRSF000615">
    <property type="entry name" value="TyrPK_CSF1-R"/>
    <property type="match status" value="1"/>
</dbReference>
<dbReference type="InterPro" id="IPR001245">
    <property type="entry name" value="Ser-Thr/Tyr_kinase_cat_dom"/>
</dbReference>
<dbReference type="PROSITE" id="PS50011">
    <property type="entry name" value="PROTEIN_KINASE_DOM"/>
    <property type="match status" value="1"/>
</dbReference>